<evidence type="ECO:0000313" key="4">
    <source>
        <dbReference type="Proteomes" id="UP000315971"/>
    </source>
</evidence>
<dbReference type="SMART" id="SM00530">
    <property type="entry name" value="HTH_XRE"/>
    <property type="match status" value="1"/>
</dbReference>
<proteinExistence type="predicted"/>
<gene>
    <name evidence="3" type="ORF">SAMN06265350_101201</name>
</gene>
<accession>A0A521AKE7</accession>
<dbReference type="CDD" id="cd00093">
    <property type="entry name" value="HTH_XRE"/>
    <property type="match status" value="1"/>
</dbReference>
<organism evidence="3 4">
    <name type="scientific">Solitalea koreensis</name>
    <dbReference type="NCBI Taxonomy" id="543615"/>
    <lineage>
        <taxon>Bacteria</taxon>
        <taxon>Pseudomonadati</taxon>
        <taxon>Bacteroidota</taxon>
        <taxon>Sphingobacteriia</taxon>
        <taxon>Sphingobacteriales</taxon>
        <taxon>Sphingobacteriaceae</taxon>
        <taxon>Solitalea</taxon>
    </lineage>
</organism>
<dbReference type="SUPFAM" id="SSF47413">
    <property type="entry name" value="lambda repressor-like DNA-binding domains"/>
    <property type="match status" value="1"/>
</dbReference>
<name>A0A521AKE7_9SPHI</name>
<dbReference type="Pfam" id="PF01381">
    <property type="entry name" value="HTH_3"/>
    <property type="match status" value="1"/>
</dbReference>
<dbReference type="Proteomes" id="UP000315971">
    <property type="component" value="Unassembled WGS sequence"/>
</dbReference>
<keyword evidence="1" id="KW-0238">DNA-binding</keyword>
<dbReference type="OrthoDB" id="1357763at2"/>
<dbReference type="Gene3D" id="1.10.260.40">
    <property type="entry name" value="lambda repressor-like DNA-binding domains"/>
    <property type="match status" value="1"/>
</dbReference>
<dbReference type="PANTHER" id="PTHR46558">
    <property type="entry name" value="TRACRIPTIONAL REGULATORY PROTEIN-RELATED-RELATED"/>
    <property type="match status" value="1"/>
</dbReference>
<dbReference type="PROSITE" id="PS50943">
    <property type="entry name" value="HTH_CROC1"/>
    <property type="match status" value="1"/>
</dbReference>
<protein>
    <submittedName>
        <fullName evidence="3">Putative transcriptional regulator</fullName>
    </submittedName>
</protein>
<dbReference type="GO" id="GO:0003677">
    <property type="term" value="F:DNA binding"/>
    <property type="evidence" value="ECO:0007669"/>
    <property type="project" value="UniProtKB-KW"/>
</dbReference>
<dbReference type="EMBL" id="FXSZ01000001">
    <property type="protein sequence ID" value="SMO35282.1"/>
    <property type="molecule type" value="Genomic_DNA"/>
</dbReference>
<dbReference type="PANTHER" id="PTHR46558:SF4">
    <property type="entry name" value="DNA-BIDING PHAGE PROTEIN"/>
    <property type="match status" value="1"/>
</dbReference>
<dbReference type="InterPro" id="IPR001387">
    <property type="entry name" value="Cro/C1-type_HTH"/>
</dbReference>
<feature type="domain" description="HTH cro/C1-type" evidence="2">
    <location>
        <begin position="5"/>
        <end position="59"/>
    </location>
</feature>
<keyword evidence="4" id="KW-1185">Reference proteome</keyword>
<dbReference type="AlphaFoldDB" id="A0A521AKE7"/>
<dbReference type="RefSeq" id="WP_142600709.1">
    <property type="nucleotide sequence ID" value="NZ_FXSZ01000001.1"/>
</dbReference>
<reference evidence="3 4" key="1">
    <citation type="submission" date="2017-05" db="EMBL/GenBank/DDBJ databases">
        <authorList>
            <person name="Varghese N."/>
            <person name="Submissions S."/>
        </authorList>
    </citation>
    <scope>NUCLEOTIDE SEQUENCE [LARGE SCALE GENOMIC DNA]</scope>
    <source>
        <strain evidence="3 4">DSM 21342</strain>
    </source>
</reference>
<evidence type="ECO:0000256" key="1">
    <source>
        <dbReference type="ARBA" id="ARBA00023125"/>
    </source>
</evidence>
<dbReference type="InterPro" id="IPR010982">
    <property type="entry name" value="Lambda_DNA-bd_dom_sf"/>
</dbReference>
<evidence type="ECO:0000313" key="3">
    <source>
        <dbReference type="EMBL" id="SMO35282.1"/>
    </source>
</evidence>
<evidence type="ECO:0000259" key="2">
    <source>
        <dbReference type="PROSITE" id="PS50943"/>
    </source>
</evidence>
<sequence length="66" mass="7626">MKNILKEERLKRQLTQVQLAEMVNVSRQTIISIEINRYVPSVVLSLKLAKTLGLQIEDIFMLEPSD</sequence>